<dbReference type="AlphaFoldDB" id="A0A7Y9YHA1"/>
<reference evidence="2 3" key="1">
    <citation type="submission" date="2020-07" db="EMBL/GenBank/DDBJ databases">
        <title>Sequencing the genomes of 1000 actinobacteria strains.</title>
        <authorList>
            <person name="Klenk H.-P."/>
        </authorList>
    </citation>
    <scope>NUCLEOTIDE SEQUENCE [LARGE SCALE GENOMIC DNA]</scope>
    <source>
        <strain evidence="2 3">DSM 18248</strain>
    </source>
</reference>
<proteinExistence type="predicted"/>
<accession>A0A7Y9YHA1</accession>
<organism evidence="2 3">
    <name type="scientific">Nocardioides marinus</name>
    <dbReference type="NCBI Taxonomy" id="374514"/>
    <lineage>
        <taxon>Bacteria</taxon>
        <taxon>Bacillati</taxon>
        <taxon>Actinomycetota</taxon>
        <taxon>Actinomycetes</taxon>
        <taxon>Propionibacteriales</taxon>
        <taxon>Nocardioidaceae</taxon>
        <taxon>Nocardioides</taxon>
    </lineage>
</organism>
<protein>
    <recommendedName>
        <fullName evidence="1">Aminoglycoside phosphotransferase domain-containing protein</fullName>
    </recommendedName>
</protein>
<feature type="domain" description="Aminoglycoside phosphotransferase" evidence="1">
    <location>
        <begin position="46"/>
        <end position="253"/>
    </location>
</feature>
<dbReference type="Proteomes" id="UP000537326">
    <property type="component" value="Unassembled WGS sequence"/>
</dbReference>
<gene>
    <name evidence="2" type="ORF">BKA05_003756</name>
</gene>
<dbReference type="SUPFAM" id="SSF56112">
    <property type="entry name" value="Protein kinase-like (PK-like)"/>
    <property type="match status" value="1"/>
</dbReference>
<evidence type="ECO:0000259" key="1">
    <source>
        <dbReference type="Pfam" id="PF01636"/>
    </source>
</evidence>
<dbReference type="RefSeq" id="WP_179532814.1">
    <property type="nucleotide sequence ID" value="NZ_BAAAPP010000001.1"/>
</dbReference>
<dbReference type="InterPro" id="IPR011009">
    <property type="entry name" value="Kinase-like_dom_sf"/>
</dbReference>
<name>A0A7Y9YHA1_9ACTN</name>
<sequence>MTTDREAPLLWAATVLEGLGLEPVGQVGWPHLRRWSALARIPTTGGPVWLKVVPPELRHEAALTALVAGRRPDAVVEVHGHEPDRGWLLMADAGRSLRELVPEERDLSRWRPALALYAGVQRDLVGDVDAMLAAGVPDLRGDRLLTSYAALVDDLDLGADARAAVPEVGGLVEALADSGVPDSVQHDDLHDAQVFVGATGRMQITDWGDACVAHPFLSLAVTLDGVIGWGLDDVEGAEDVRPYQRSYLEVWAEHLGRAVADLEAPARAARVLGWACRVVNGHVPGDPEPTRARAGMLVSGLRRAR</sequence>
<dbReference type="InterPro" id="IPR002575">
    <property type="entry name" value="Aminoglycoside_PTrfase"/>
</dbReference>
<keyword evidence="3" id="KW-1185">Reference proteome</keyword>
<comment type="caution">
    <text evidence="2">The sequence shown here is derived from an EMBL/GenBank/DDBJ whole genome shotgun (WGS) entry which is preliminary data.</text>
</comment>
<dbReference type="EMBL" id="JACBZI010000001">
    <property type="protein sequence ID" value="NYI12241.1"/>
    <property type="molecule type" value="Genomic_DNA"/>
</dbReference>
<evidence type="ECO:0000313" key="3">
    <source>
        <dbReference type="Proteomes" id="UP000537326"/>
    </source>
</evidence>
<dbReference type="Pfam" id="PF01636">
    <property type="entry name" value="APH"/>
    <property type="match status" value="1"/>
</dbReference>
<evidence type="ECO:0000313" key="2">
    <source>
        <dbReference type="EMBL" id="NYI12241.1"/>
    </source>
</evidence>